<name>A0ABR0C475_PURLI</name>
<organism evidence="1 2">
    <name type="scientific">Purpureocillium lilacinum</name>
    <name type="common">Paecilomyces lilacinus</name>
    <dbReference type="NCBI Taxonomy" id="33203"/>
    <lineage>
        <taxon>Eukaryota</taxon>
        <taxon>Fungi</taxon>
        <taxon>Dikarya</taxon>
        <taxon>Ascomycota</taxon>
        <taxon>Pezizomycotina</taxon>
        <taxon>Sordariomycetes</taxon>
        <taxon>Hypocreomycetidae</taxon>
        <taxon>Hypocreales</taxon>
        <taxon>Ophiocordycipitaceae</taxon>
        <taxon>Purpureocillium</taxon>
    </lineage>
</organism>
<keyword evidence="2" id="KW-1185">Reference proteome</keyword>
<proteinExistence type="predicted"/>
<reference evidence="1 2" key="1">
    <citation type="journal article" date="2024" name="Microbiol. Resour. Announc.">
        <title>Genome annotations for the ascomycete fungi Trichoderma harzianum, Trichoderma aggressivum, and Purpureocillium lilacinum.</title>
        <authorList>
            <person name="Beijen E.P.W."/>
            <person name="Ohm R.A."/>
        </authorList>
    </citation>
    <scope>NUCLEOTIDE SEQUENCE [LARGE SCALE GENOMIC DNA]</scope>
    <source>
        <strain evidence="1 2">CBS 150709</strain>
    </source>
</reference>
<dbReference type="EMBL" id="JAWRVI010000013">
    <property type="protein sequence ID" value="KAK4091025.1"/>
    <property type="molecule type" value="Genomic_DNA"/>
</dbReference>
<evidence type="ECO:0000313" key="2">
    <source>
        <dbReference type="Proteomes" id="UP001287286"/>
    </source>
</evidence>
<comment type="caution">
    <text evidence="1">The sequence shown here is derived from an EMBL/GenBank/DDBJ whole genome shotgun (WGS) entry which is preliminary data.</text>
</comment>
<evidence type="ECO:0000313" key="1">
    <source>
        <dbReference type="EMBL" id="KAK4091025.1"/>
    </source>
</evidence>
<sequence length="115" mass="11818">MQPAQPELYGGVPGVVTGGCRGKRWAPQRAGGHLGSLDYITGTRELHPPIAGTEAAVAARAGAEQQRHFSGASRLIRAGEARCVAVEPAPQAAGSAGLDWAGLLPRQLMEPALTA</sequence>
<protein>
    <submittedName>
        <fullName evidence="1">Uncharacterized protein</fullName>
    </submittedName>
</protein>
<gene>
    <name evidence="1" type="ORF">Purlil1_4605</name>
</gene>
<dbReference type="Proteomes" id="UP001287286">
    <property type="component" value="Unassembled WGS sequence"/>
</dbReference>
<accession>A0ABR0C475</accession>